<keyword evidence="1" id="KW-0645">Protease</keyword>
<keyword evidence="3" id="KW-0788">Thiol protease</keyword>
<dbReference type="KEGG" id="lact:D7I46_03740"/>
<dbReference type="GO" id="GO:0006508">
    <property type="term" value="P:proteolysis"/>
    <property type="evidence" value="ECO:0007669"/>
    <property type="project" value="UniProtKB-KW"/>
</dbReference>
<dbReference type="InterPro" id="IPR005754">
    <property type="entry name" value="Sortase"/>
</dbReference>
<dbReference type="SUPFAM" id="SSF63817">
    <property type="entry name" value="Sortase"/>
    <property type="match status" value="1"/>
</dbReference>
<dbReference type="OrthoDB" id="1648028at2"/>
<dbReference type="NCBIfam" id="TIGR01076">
    <property type="entry name" value="sortase_fam"/>
    <property type="match status" value="1"/>
</dbReference>
<dbReference type="RefSeq" id="WP_120771663.1">
    <property type="nucleotide sequence ID" value="NZ_CP032627.1"/>
</dbReference>
<dbReference type="InterPro" id="IPR042007">
    <property type="entry name" value="Sortase_A"/>
</dbReference>
<dbReference type="CDD" id="cd06165">
    <property type="entry name" value="Sortase_A"/>
    <property type="match status" value="1"/>
</dbReference>
<dbReference type="InterPro" id="IPR023365">
    <property type="entry name" value="Sortase_dom-sf"/>
</dbReference>
<evidence type="ECO:0000256" key="4">
    <source>
        <dbReference type="PIRSR" id="PIRSR605754-1"/>
    </source>
</evidence>
<dbReference type="EMBL" id="CP032627">
    <property type="protein sequence ID" value="AYG00275.1"/>
    <property type="molecule type" value="Genomic_DNA"/>
</dbReference>
<dbReference type="GO" id="GO:0008234">
    <property type="term" value="F:cysteine-type peptidase activity"/>
    <property type="evidence" value="ECO:0007669"/>
    <property type="project" value="UniProtKB-KW"/>
</dbReference>
<sequence>MKRQEKGKKKKRRWIVNTLIVLLFLVGLALVFNKPIRNMLIAMNSNRYQLNNISREKIKKNQEADVSFDFDAVRSVDFQAVLANQFNRQPLPVIGGIAIPDLGINLPIFRGVGNTSLLYGAGTMKPEQVMGQGNYTLAGHNMTGFSSDLSILFTPLTHAKDGMTIYITDKNNIYQYKITKINVVTPDHVEVLNDTPGKTEITLVTCADVEATHRIIVHGVFENKTPFTKATDSMVSAFSKRYNQIRNF</sequence>
<evidence type="ECO:0000313" key="6">
    <source>
        <dbReference type="Proteomes" id="UP000269374"/>
    </source>
</evidence>
<evidence type="ECO:0000256" key="3">
    <source>
        <dbReference type="ARBA" id="ARBA00022807"/>
    </source>
</evidence>
<evidence type="ECO:0000256" key="2">
    <source>
        <dbReference type="ARBA" id="ARBA00022801"/>
    </source>
</evidence>
<accession>A0A387B8X8</accession>
<dbReference type="Gene3D" id="2.40.260.10">
    <property type="entry name" value="Sortase"/>
    <property type="match status" value="1"/>
</dbReference>
<dbReference type="AlphaFoldDB" id="A0A387B8X8"/>
<feature type="active site" description="Acyl-thioester intermediate" evidence="4">
    <location>
        <position position="206"/>
    </location>
</feature>
<dbReference type="Proteomes" id="UP000269374">
    <property type="component" value="Chromosome"/>
</dbReference>
<gene>
    <name evidence="5" type="ORF">D7I46_03740</name>
</gene>
<dbReference type="Pfam" id="PF04203">
    <property type="entry name" value="Sortase"/>
    <property type="match status" value="1"/>
</dbReference>
<evidence type="ECO:0000256" key="1">
    <source>
        <dbReference type="ARBA" id="ARBA00022670"/>
    </source>
</evidence>
<name>A0A387B8X8_9LACT</name>
<keyword evidence="6" id="KW-1185">Reference proteome</keyword>
<reference evidence="5 6" key="1">
    <citation type="submission" date="2018-09" db="EMBL/GenBank/DDBJ databases">
        <title>Genome sequencing of strain 1JSPR-7.</title>
        <authorList>
            <person name="Heo J."/>
            <person name="Kim S.-J."/>
            <person name="Kwon S.-W."/>
        </authorList>
    </citation>
    <scope>NUCLEOTIDE SEQUENCE [LARGE SCALE GENOMIC DNA]</scope>
    <source>
        <strain evidence="5 6">1JSPR-7</strain>
    </source>
</reference>
<organism evidence="5 6">
    <name type="scientific">Lactococcus allomyrinae</name>
    <dbReference type="NCBI Taxonomy" id="2419773"/>
    <lineage>
        <taxon>Bacteria</taxon>
        <taxon>Bacillati</taxon>
        <taxon>Bacillota</taxon>
        <taxon>Bacilli</taxon>
        <taxon>Lactobacillales</taxon>
        <taxon>Streptococcaceae</taxon>
        <taxon>Lactococcus</taxon>
    </lineage>
</organism>
<proteinExistence type="predicted"/>
<feature type="active site" description="Proton donor/acceptor" evidence="4">
    <location>
        <position position="140"/>
    </location>
</feature>
<protein>
    <submittedName>
        <fullName evidence="5">Sortase</fullName>
    </submittedName>
</protein>
<keyword evidence="2" id="KW-0378">Hydrolase</keyword>
<evidence type="ECO:0000313" key="5">
    <source>
        <dbReference type="EMBL" id="AYG00275.1"/>
    </source>
</evidence>